<accession>T1K3K8</accession>
<name>T1K3K8_TETUR</name>
<dbReference type="Proteomes" id="UP000015104">
    <property type="component" value="Unassembled WGS sequence"/>
</dbReference>
<reference evidence="4" key="2">
    <citation type="submission" date="2015-06" db="UniProtKB">
        <authorList>
            <consortium name="EnsemblMetazoa"/>
        </authorList>
    </citation>
    <scope>IDENTIFICATION</scope>
</reference>
<dbReference type="Gene3D" id="1.25.40.10">
    <property type="entry name" value="Tetratricopeptide repeat domain"/>
    <property type="match status" value="1"/>
</dbReference>
<dbReference type="PANTHER" id="PTHR16193">
    <property type="entry name" value="TETRATRICOPEPTIDE REPEAT PROTEIN 27"/>
    <property type="match status" value="1"/>
</dbReference>
<protein>
    <submittedName>
        <fullName evidence="4">Uncharacterized protein</fullName>
    </submittedName>
</protein>
<reference evidence="5" key="1">
    <citation type="submission" date="2011-08" db="EMBL/GenBank/DDBJ databases">
        <authorList>
            <person name="Rombauts S."/>
        </authorList>
    </citation>
    <scope>NUCLEOTIDE SEQUENCE</scope>
    <source>
        <strain evidence="5">London</strain>
    </source>
</reference>
<dbReference type="eggNOG" id="KOG1128">
    <property type="taxonomic scope" value="Eukaryota"/>
</dbReference>
<keyword evidence="1" id="KW-0677">Repeat</keyword>
<dbReference type="PANTHER" id="PTHR16193:SF0">
    <property type="entry name" value="TETRATRICOPEPTIDE REPEAT PROTEIN 27"/>
    <property type="match status" value="1"/>
</dbReference>
<dbReference type="Pfam" id="PF13181">
    <property type="entry name" value="TPR_8"/>
    <property type="match status" value="1"/>
</dbReference>
<dbReference type="EMBL" id="CAEY01001383">
    <property type="status" value="NOT_ANNOTATED_CDS"/>
    <property type="molecule type" value="Genomic_DNA"/>
</dbReference>
<dbReference type="HOGENOM" id="CLU_004905_2_0_1"/>
<sequence length="798" mass="91668">MAVEANQNCDLLDVSEIIDVLKTSTTSSESACSIDPNKLKCIATECLQAFIKYNWFCSHCQYPLLSPELIELLNESFPDPFNYLSPNDKYIPAFSRLKYTVLLCYATSLLHHFKAEESLEDCLWTIRILIIKQIIIHESCNVTYASLEKNIAILEKHLENLEEKKTVILGYSLAAQVYLWYGYVQIAFQFLQKAIDLSNLKIDLEGKMGKRTKYQSESKSLLSVSITRKSDTEEAVGACNLNETSLVSSIASCSSTNGSSNSVISNFLPKNVKLMDDTLLTKVTFDEEVGQSSAIVLREEEETIVCGLISYLMQSTGSDNNLVQEEVFAYLDYLIEHSTVWSVNFKCLYLRSLLERSRSRKLERGMMQLEELVNSTKNESCAGCSWKLHLFYPILTEPIWKIEKVLADTLFSMGCVKTALDFYKDLNLWEEMVNCYCRLDQRGKAELVVRQQLEIQVTPYLLNILGDVTNDKDCYIKAWELSSHKSARSQKSLGDWHFFRKEYAEAIPYYVTSLDINSIAYPAWSRLAYAALATEDFPLSAKAYRRVLEFETDNFEAWNNLSKAYIKMGDKHRAFRTLQESLKCSYEEWRIWENYMLVSIDVGAFDEVIRAWHRLIDIKGKHEDDQIIEILINSIIADIDYKEGEKTSKLVKKVLQLLGRIVATSPGTAKTWKAYAKLLISNNEPVDKIVNCLSKSHQCCMRQINWEKDSSKTLEILENAKDLSDYYLDIFEKCDDLDKRKLFLSSFRLSLRSLLSIAEKNAHYWNTSENSSAIEKLFNSLKQQHETICAKLDLKLEI</sequence>
<dbReference type="KEGG" id="tut:107359855"/>
<gene>
    <name evidence="4" type="primary">107359855</name>
</gene>
<dbReference type="SMART" id="SM00028">
    <property type="entry name" value="TPR"/>
    <property type="match status" value="3"/>
</dbReference>
<dbReference type="EnsemblMetazoa" id="tetur04g09080.1">
    <property type="protein sequence ID" value="tetur04g09080.1"/>
    <property type="gene ID" value="tetur04g09080"/>
</dbReference>
<keyword evidence="2" id="KW-0802">TPR repeat</keyword>
<comment type="similarity">
    <text evidence="3">Belongs to the TTC27 family.</text>
</comment>
<evidence type="ECO:0000313" key="5">
    <source>
        <dbReference type="Proteomes" id="UP000015104"/>
    </source>
</evidence>
<evidence type="ECO:0000256" key="1">
    <source>
        <dbReference type="ARBA" id="ARBA00022737"/>
    </source>
</evidence>
<dbReference type="STRING" id="32264.T1K3K8"/>
<keyword evidence="5" id="KW-1185">Reference proteome</keyword>
<dbReference type="InterPro" id="IPR044244">
    <property type="entry name" value="TTC27/Emw1"/>
</dbReference>
<evidence type="ECO:0000256" key="2">
    <source>
        <dbReference type="ARBA" id="ARBA00022803"/>
    </source>
</evidence>
<proteinExistence type="inferred from homology"/>
<dbReference type="InterPro" id="IPR011990">
    <property type="entry name" value="TPR-like_helical_dom_sf"/>
</dbReference>
<dbReference type="AlphaFoldDB" id="T1K3K8"/>
<dbReference type="SUPFAM" id="SSF48452">
    <property type="entry name" value="TPR-like"/>
    <property type="match status" value="1"/>
</dbReference>
<dbReference type="OrthoDB" id="1936594at2759"/>
<organism evidence="4 5">
    <name type="scientific">Tetranychus urticae</name>
    <name type="common">Two-spotted spider mite</name>
    <dbReference type="NCBI Taxonomy" id="32264"/>
    <lineage>
        <taxon>Eukaryota</taxon>
        <taxon>Metazoa</taxon>
        <taxon>Ecdysozoa</taxon>
        <taxon>Arthropoda</taxon>
        <taxon>Chelicerata</taxon>
        <taxon>Arachnida</taxon>
        <taxon>Acari</taxon>
        <taxon>Acariformes</taxon>
        <taxon>Trombidiformes</taxon>
        <taxon>Prostigmata</taxon>
        <taxon>Eleutherengona</taxon>
        <taxon>Raphignathae</taxon>
        <taxon>Tetranychoidea</taxon>
        <taxon>Tetranychidae</taxon>
        <taxon>Tetranychus</taxon>
    </lineage>
</organism>
<evidence type="ECO:0000313" key="4">
    <source>
        <dbReference type="EnsemblMetazoa" id="tetur04g09080.1"/>
    </source>
</evidence>
<dbReference type="InterPro" id="IPR019734">
    <property type="entry name" value="TPR_rpt"/>
</dbReference>
<dbReference type="OMA" id="WNIRLIC"/>
<evidence type="ECO:0000256" key="3">
    <source>
        <dbReference type="ARBA" id="ARBA00024020"/>
    </source>
</evidence>